<dbReference type="AlphaFoldDB" id="A0AA47G8Q8"/>
<reference evidence="2" key="1">
    <citation type="submission" date="2022-12" db="EMBL/GenBank/DDBJ databases">
        <title>Whole genome sequence analysis of a duck derived balloon bacteium Aerococcus urinaeequi henan2020.</title>
        <authorList>
            <person name="Zhang H."/>
            <person name="Qiao H.X."/>
            <person name="Bian C.Z."/>
            <person name="Shu J.C."/>
        </authorList>
    </citation>
    <scope>NUCLEOTIDE SEQUENCE</scope>
    <source>
        <strain evidence="2">2020-HN-1</strain>
    </source>
</reference>
<dbReference type="EMBL" id="CP114063">
    <property type="protein sequence ID" value="WAT24375.1"/>
    <property type="molecule type" value="Genomic_DNA"/>
</dbReference>
<gene>
    <name evidence="2" type="ORF">OZ415_09070</name>
</gene>
<name>A0AA47G8Q8_9LACT</name>
<dbReference type="Proteomes" id="UP001164714">
    <property type="component" value="Chromosome"/>
</dbReference>
<protein>
    <submittedName>
        <fullName evidence="2">Uncharacterized protein</fullName>
    </submittedName>
</protein>
<organism evidence="2 3">
    <name type="scientific">Aerococcus urinaeequi</name>
    <dbReference type="NCBI Taxonomy" id="51665"/>
    <lineage>
        <taxon>Bacteria</taxon>
        <taxon>Bacillati</taxon>
        <taxon>Bacillota</taxon>
        <taxon>Bacilli</taxon>
        <taxon>Lactobacillales</taxon>
        <taxon>Aerococcaceae</taxon>
        <taxon>Aerococcus</taxon>
    </lineage>
</organism>
<evidence type="ECO:0000313" key="2">
    <source>
        <dbReference type="EMBL" id="WAT24375.1"/>
    </source>
</evidence>
<dbReference type="RefSeq" id="WP_269104872.1">
    <property type="nucleotide sequence ID" value="NZ_CP114063.1"/>
</dbReference>
<keyword evidence="1" id="KW-0812">Transmembrane</keyword>
<accession>A0AA47G8Q8</accession>
<evidence type="ECO:0000313" key="3">
    <source>
        <dbReference type="Proteomes" id="UP001164714"/>
    </source>
</evidence>
<proteinExistence type="predicted"/>
<evidence type="ECO:0000256" key="1">
    <source>
        <dbReference type="SAM" id="Phobius"/>
    </source>
</evidence>
<keyword evidence="1" id="KW-1133">Transmembrane helix</keyword>
<keyword evidence="1" id="KW-0472">Membrane</keyword>
<feature type="transmembrane region" description="Helical" evidence="1">
    <location>
        <begin position="39"/>
        <end position="60"/>
    </location>
</feature>
<sequence>MFVVFTTTLIAGLIDGINPFALTQQFILQSKIKSPYHILYFIFPIGLGNFLIGLIFYFGFSDWIFQAFD</sequence>